<sequence>MGYRYNFKKNKFEKTGLLSIETRQDDVHIYINDELYEHKVRRYSFIPKAILSKIEYPTNVKISLLPDEYNIRLEKEGYWNWKNTISVYPNYTTFVTPIILFKKSVPSNLKNGAMDNILSANRDNIQVLKYEKASTTLLNLNLGNLNENKIYESSKRIKYFPSPNNQRILISADNNYEIIDPLSDKNIINLTAIIESKIENVKWSEKNDYKLYAIETKSGLLYEIDLVSMSAKPLAIPSCQDFIFFKEDIFALKNDSLYKKTMLEKIKKGEEDTIEELPLSHSMSFIKNDLGYIFAKDNFNNILYIIDHSSGSVSKIKTSIHGITKFDANNSHDKILYANDYEIWIYDLTEDKKNLITRLSSPITNILWHNNEHYIIFSTEKNINIIKISPFGNNNYINMVSADSIGELLLDENGRKLYFTGRIDSQEGLFELELY</sequence>
<evidence type="ECO:0000313" key="3">
    <source>
        <dbReference type="Proteomes" id="UP000178323"/>
    </source>
</evidence>
<dbReference type="AlphaFoldDB" id="A0A1F5S702"/>
<dbReference type="SUPFAM" id="SSF82171">
    <property type="entry name" value="DPP6 N-terminal domain-like"/>
    <property type="match status" value="1"/>
</dbReference>
<comment type="caution">
    <text evidence="2">The sequence shown here is derived from an EMBL/GenBank/DDBJ whole genome shotgun (WGS) entry which is preliminary data.</text>
</comment>
<accession>A0A1F5S702</accession>
<evidence type="ECO:0000313" key="2">
    <source>
        <dbReference type="EMBL" id="OGF22203.1"/>
    </source>
</evidence>
<dbReference type="Proteomes" id="UP000178323">
    <property type="component" value="Unassembled WGS sequence"/>
</dbReference>
<gene>
    <name evidence="2" type="ORF">A2Y83_01430</name>
</gene>
<reference evidence="2 3" key="1">
    <citation type="journal article" date="2016" name="Nat. Commun.">
        <title>Thousands of microbial genomes shed light on interconnected biogeochemical processes in an aquifer system.</title>
        <authorList>
            <person name="Anantharaman K."/>
            <person name="Brown C.T."/>
            <person name="Hug L.A."/>
            <person name="Sharon I."/>
            <person name="Castelle C.J."/>
            <person name="Probst A.J."/>
            <person name="Thomas B.C."/>
            <person name="Singh A."/>
            <person name="Wilkins M.J."/>
            <person name="Karaoz U."/>
            <person name="Brodie E.L."/>
            <person name="Williams K.H."/>
            <person name="Hubbard S.S."/>
            <person name="Banfield J.F."/>
        </authorList>
    </citation>
    <scope>NUCLEOTIDE SEQUENCE [LARGE SCALE GENOMIC DNA]</scope>
</reference>
<proteinExistence type="predicted"/>
<protein>
    <recommendedName>
        <fullName evidence="1">PEGA domain-containing protein</fullName>
    </recommendedName>
</protein>
<feature type="domain" description="PEGA" evidence="1">
    <location>
        <begin position="58"/>
        <end position="94"/>
    </location>
</feature>
<organism evidence="2 3">
    <name type="scientific">Candidatus Falkowbacteria bacterium RBG_13_39_14</name>
    <dbReference type="NCBI Taxonomy" id="1797985"/>
    <lineage>
        <taxon>Bacteria</taxon>
        <taxon>Candidatus Falkowiibacteriota</taxon>
    </lineage>
</organism>
<name>A0A1F5S702_9BACT</name>
<dbReference type="Pfam" id="PF08308">
    <property type="entry name" value="PEGA"/>
    <property type="match status" value="1"/>
</dbReference>
<dbReference type="InterPro" id="IPR013229">
    <property type="entry name" value="PEGA"/>
</dbReference>
<evidence type="ECO:0000259" key="1">
    <source>
        <dbReference type="Pfam" id="PF08308"/>
    </source>
</evidence>
<dbReference type="EMBL" id="MFFS01000036">
    <property type="protein sequence ID" value="OGF22203.1"/>
    <property type="molecule type" value="Genomic_DNA"/>
</dbReference>